<dbReference type="InterPro" id="IPR051089">
    <property type="entry name" value="prtT"/>
</dbReference>
<proteinExistence type="predicted"/>
<name>A0A0P9EL46_RHOGW</name>
<dbReference type="OMA" id="LWAKPLR"/>
<feature type="compositionally biased region" description="Gly residues" evidence="6">
    <location>
        <begin position="419"/>
        <end position="429"/>
    </location>
</feature>
<evidence type="ECO:0000259" key="7">
    <source>
        <dbReference type="PROSITE" id="PS50048"/>
    </source>
</evidence>
<dbReference type="GO" id="GO:0005634">
    <property type="term" value="C:nucleus"/>
    <property type="evidence" value="ECO:0007669"/>
    <property type="project" value="UniProtKB-SubCell"/>
</dbReference>
<keyword evidence="9" id="KW-1185">Reference proteome</keyword>
<reference evidence="8 9" key="1">
    <citation type="journal article" date="2015" name="Front. Microbiol.">
        <title>Genome sequence of the plant growth promoting endophytic yeast Rhodotorula graminis WP1.</title>
        <authorList>
            <person name="Firrincieli A."/>
            <person name="Otillar R."/>
            <person name="Salamov A."/>
            <person name="Schmutz J."/>
            <person name="Khan Z."/>
            <person name="Redman R.S."/>
            <person name="Fleck N.D."/>
            <person name="Lindquist E."/>
            <person name="Grigoriev I.V."/>
            <person name="Doty S.L."/>
        </authorList>
    </citation>
    <scope>NUCLEOTIDE SEQUENCE [LARGE SCALE GENOMIC DNA]</scope>
    <source>
        <strain evidence="8 9">WP1</strain>
    </source>
</reference>
<dbReference type="Pfam" id="PF00172">
    <property type="entry name" value="Zn_clus"/>
    <property type="match status" value="1"/>
</dbReference>
<dbReference type="PANTHER" id="PTHR31845">
    <property type="entry name" value="FINGER DOMAIN PROTEIN, PUTATIVE-RELATED"/>
    <property type="match status" value="1"/>
</dbReference>
<dbReference type="OrthoDB" id="39175at2759"/>
<evidence type="ECO:0000256" key="1">
    <source>
        <dbReference type="ARBA" id="ARBA00004123"/>
    </source>
</evidence>
<feature type="compositionally biased region" description="Low complexity" evidence="6">
    <location>
        <begin position="374"/>
        <end position="394"/>
    </location>
</feature>
<dbReference type="RefSeq" id="XP_018268485.1">
    <property type="nucleotide sequence ID" value="XM_018418077.1"/>
</dbReference>
<accession>A0A0P9EL46</accession>
<evidence type="ECO:0000256" key="6">
    <source>
        <dbReference type="SAM" id="MobiDB-lite"/>
    </source>
</evidence>
<dbReference type="Proteomes" id="UP000053890">
    <property type="component" value="Unassembled WGS sequence"/>
</dbReference>
<evidence type="ECO:0000256" key="5">
    <source>
        <dbReference type="ARBA" id="ARBA00023242"/>
    </source>
</evidence>
<keyword evidence="4" id="KW-0804">Transcription</keyword>
<dbReference type="PROSITE" id="PS00463">
    <property type="entry name" value="ZN2_CY6_FUNGAL_1"/>
    <property type="match status" value="1"/>
</dbReference>
<keyword evidence="3" id="KW-0238">DNA-binding</keyword>
<evidence type="ECO:0000313" key="8">
    <source>
        <dbReference type="EMBL" id="KPV72436.1"/>
    </source>
</evidence>
<feature type="region of interest" description="Disordered" evidence="6">
    <location>
        <begin position="908"/>
        <end position="951"/>
    </location>
</feature>
<feature type="region of interest" description="Disordered" evidence="6">
    <location>
        <begin position="54"/>
        <end position="204"/>
    </location>
</feature>
<sequence>MADRRFDLPGGQSPGSSRVAFELFSPSALSSSVAPMAHAHDSSAGDPYAAYYQSHMDGSAAPPYPPHPLAGRPPAPLGAAAPHPGDQPPPQPQPPLVQHHHHAIAAPGPTPLYPPMQQALQHLAQHHPHHHQPPPAQSSSRDGPLAPHHDPAYPSDYHHQHHHQQQHPHQRAPSSSTPSMSNAPLPPPSAGGSAGTQASPHMPKARSAMACQLCRRQKMKCEGPEKAPCRRCRAAQVECVFEAPPAAPPRPRGGTGVTEAWVEGRLGQVEHRIELLEDTAAHSTSLVSGNGSAPTVSPETVTDHERRLAALEAQLYSLQITMARQVQIPPQQQHQPHPMYGPGPSSHPALEYSAPPTAHQQPHSYGSSNGAGGSHPYPSSSYHPSLASSAPPSHARFDSPTMPKHEPDRSHSSASARLGSGGSGSGAGGAAASSDAHREKRWKGESAGAGEGDFIARGLVSEEEAALCFDSYHLTFSSNGLEQPSDQNHLSFEETRRRSPLFLATVISIGARSLSRFDTFHTTYREAVRLAHDSFIPSATGDDDHRADPLATQRPSDSVLPAFARPGGHGLDDAHINSILECRLPTLTLKALILLGLYHSMPELLVHSWMSGYRFIQPMVTQVFFAMTPEERNSPEARSLVNHTRVSLVAWLWLSFYTYTRGHHGAVWIGSDLLRRRLELIEQSTYAEATTDSVIRTNFEGVTIMLRMYEKISPGVKGSRASRELVFDTVREALADIDEWNASNFRMMETVTQWGDSADLKSIVPLHYFRIFILLYIFRDVPSDELDPSDPQVEAWARMAAEAAIVILRWGVESRIWMPFSVVGNYVHNVNVPAALWILGTLARLYPTLIDFNTVRPILHRLAKQCTVTAASAGATYREIVRARKTKHEVEDLDRVAFELCEADASAPGAVSADGRTSRAGMRDLPGGAPGHGHGQASSASSTAGDDTPGLFGHEVTASLNSLRLELNLWAKPLRGFEDDD</sequence>
<keyword evidence="2" id="KW-0805">Transcription regulation</keyword>
<evidence type="ECO:0000256" key="4">
    <source>
        <dbReference type="ARBA" id="ARBA00023163"/>
    </source>
</evidence>
<feature type="compositionally biased region" description="Basic and acidic residues" evidence="6">
    <location>
        <begin position="435"/>
        <end position="444"/>
    </location>
</feature>
<gene>
    <name evidence="8" type="ORF">RHOBADRAFT_55901</name>
</gene>
<dbReference type="InterPro" id="IPR001138">
    <property type="entry name" value="Zn2Cys6_DnaBD"/>
</dbReference>
<evidence type="ECO:0000313" key="9">
    <source>
        <dbReference type="Proteomes" id="UP000053890"/>
    </source>
</evidence>
<feature type="compositionally biased region" description="Low complexity" evidence="6">
    <location>
        <begin position="328"/>
        <end position="344"/>
    </location>
</feature>
<dbReference type="Gene3D" id="4.10.240.10">
    <property type="entry name" value="Zn(2)-C6 fungal-type DNA-binding domain"/>
    <property type="match status" value="1"/>
</dbReference>
<feature type="domain" description="Zn(2)-C6 fungal-type" evidence="7">
    <location>
        <begin position="210"/>
        <end position="241"/>
    </location>
</feature>
<comment type="subcellular location">
    <subcellularLocation>
        <location evidence="1">Nucleus</location>
    </subcellularLocation>
</comment>
<dbReference type="GO" id="GO:0000976">
    <property type="term" value="F:transcription cis-regulatory region binding"/>
    <property type="evidence" value="ECO:0007669"/>
    <property type="project" value="TreeGrafter"/>
</dbReference>
<dbReference type="GO" id="GO:0008270">
    <property type="term" value="F:zinc ion binding"/>
    <property type="evidence" value="ECO:0007669"/>
    <property type="project" value="InterPro"/>
</dbReference>
<dbReference type="GO" id="GO:0000981">
    <property type="term" value="F:DNA-binding transcription factor activity, RNA polymerase II-specific"/>
    <property type="evidence" value="ECO:0007669"/>
    <property type="project" value="InterPro"/>
</dbReference>
<feature type="compositionally biased region" description="Low complexity" evidence="6">
    <location>
        <begin position="935"/>
        <end position="948"/>
    </location>
</feature>
<feature type="compositionally biased region" description="Basic residues" evidence="6">
    <location>
        <begin position="159"/>
        <end position="170"/>
    </location>
</feature>
<evidence type="ECO:0000256" key="3">
    <source>
        <dbReference type="ARBA" id="ARBA00023125"/>
    </source>
</evidence>
<dbReference type="SMART" id="SM00066">
    <property type="entry name" value="GAL4"/>
    <property type="match status" value="1"/>
</dbReference>
<dbReference type="AlphaFoldDB" id="A0A0P9EL46"/>
<dbReference type="EMBL" id="KQ474087">
    <property type="protein sequence ID" value="KPV72436.1"/>
    <property type="molecule type" value="Genomic_DNA"/>
</dbReference>
<feature type="compositionally biased region" description="Polar residues" evidence="6">
    <location>
        <begin position="358"/>
        <end position="368"/>
    </location>
</feature>
<dbReference type="PROSITE" id="PS50048">
    <property type="entry name" value="ZN2_CY6_FUNGAL_2"/>
    <property type="match status" value="1"/>
</dbReference>
<dbReference type="PANTHER" id="PTHR31845:SF17">
    <property type="entry name" value="ZN(II)2CYS6 TRANSCRIPTION FACTOR (EUROFUNG)"/>
    <property type="match status" value="1"/>
</dbReference>
<dbReference type="SUPFAM" id="SSF57701">
    <property type="entry name" value="Zn2/Cys6 DNA-binding domain"/>
    <property type="match status" value="1"/>
</dbReference>
<evidence type="ECO:0000256" key="2">
    <source>
        <dbReference type="ARBA" id="ARBA00023015"/>
    </source>
</evidence>
<feature type="compositionally biased region" description="Pro residues" evidence="6">
    <location>
        <begin position="62"/>
        <end position="76"/>
    </location>
</feature>
<feature type="compositionally biased region" description="Pro residues" evidence="6">
    <location>
        <begin position="85"/>
        <end position="95"/>
    </location>
</feature>
<dbReference type="InterPro" id="IPR036864">
    <property type="entry name" value="Zn2-C6_fun-type_DNA-bd_sf"/>
</dbReference>
<dbReference type="GeneID" id="28978525"/>
<dbReference type="CDD" id="cd00067">
    <property type="entry name" value="GAL4"/>
    <property type="match status" value="1"/>
</dbReference>
<keyword evidence="5" id="KW-0539">Nucleus</keyword>
<feature type="region of interest" description="Disordered" evidence="6">
    <location>
        <begin position="328"/>
        <end position="449"/>
    </location>
</feature>
<dbReference type="STRING" id="578459.A0A0P9EL46"/>
<organism evidence="8 9">
    <name type="scientific">Rhodotorula graminis (strain WP1)</name>
    <dbReference type="NCBI Taxonomy" id="578459"/>
    <lineage>
        <taxon>Eukaryota</taxon>
        <taxon>Fungi</taxon>
        <taxon>Dikarya</taxon>
        <taxon>Basidiomycota</taxon>
        <taxon>Pucciniomycotina</taxon>
        <taxon>Microbotryomycetes</taxon>
        <taxon>Sporidiobolales</taxon>
        <taxon>Sporidiobolaceae</taxon>
        <taxon>Rhodotorula</taxon>
    </lineage>
</organism>
<protein>
    <recommendedName>
        <fullName evidence="7">Zn(2)-C6 fungal-type domain-containing protein</fullName>
    </recommendedName>
</protein>